<evidence type="ECO:0000313" key="2">
    <source>
        <dbReference type="Proteomes" id="UP001596263"/>
    </source>
</evidence>
<dbReference type="SUPFAM" id="SSF109854">
    <property type="entry name" value="DinB/YfiT-like putative metalloenzymes"/>
    <property type="match status" value="1"/>
</dbReference>
<name>A0ABW0CSX2_STRCD</name>
<keyword evidence="2" id="KW-1185">Reference proteome</keyword>
<gene>
    <name evidence="1" type="ORF">ACFPQ9_32390</name>
</gene>
<dbReference type="Proteomes" id="UP001596263">
    <property type="component" value="Unassembled WGS sequence"/>
</dbReference>
<dbReference type="InterPro" id="IPR007061">
    <property type="entry name" value="MST-like"/>
</dbReference>
<organism evidence="1 2">
    <name type="scientific">Streptomyces coerulescens</name>
    <dbReference type="NCBI Taxonomy" id="29304"/>
    <lineage>
        <taxon>Bacteria</taxon>
        <taxon>Bacillati</taxon>
        <taxon>Actinomycetota</taxon>
        <taxon>Actinomycetes</taxon>
        <taxon>Kitasatosporales</taxon>
        <taxon>Streptomycetaceae</taxon>
        <taxon>Streptomyces</taxon>
    </lineage>
</organism>
<dbReference type="EMBL" id="JBHSKM010000025">
    <property type="protein sequence ID" value="MFC5218553.1"/>
    <property type="molecule type" value="Genomic_DNA"/>
</dbReference>
<accession>A0ABW0CSX2</accession>
<protein>
    <submittedName>
        <fullName evidence="1">DinB family protein</fullName>
    </submittedName>
</protein>
<dbReference type="RefSeq" id="WP_380861468.1">
    <property type="nucleotide sequence ID" value="NZ_JBHSKM010000025.1"/>
</dbReference>
<dbReference type="InterPro" id="IPR034660">
    <property type="entry name" value="DinB/YfiT-like"/>
</dbReference>
<dbReference type="Gene3D" id="1.20.120.450">
    <property type="entry name" value="dinb family like domain"/>
    <property type="match status" value="1"/>
</dbReference>
<proteinExistence type="predicted"/>
<dbReference type="Pfam" id="PF04978">
    <property type="entry name" value="MST"/>
    <property type="match status" value="1"/>
</dbReference>
<evidence type="ECO:0000313" key="1">
    <source>
        <dbReference type="EMBL" id="MFC5218553.1"/>
    </source>
</evidence>
<sequence length="192" mass="21603">MTDVTEPEGTLPRRRFGWWDMWVAPDDDPRGDGGYVGELATLVGYLGDQRLTFEMKCADLDAEDMARRSVPPSDLSLLGLLRHLAGVEQAWFRRVMAGQDIPRHYRTEDDPGGEFTGAVPDPEVVAEAWATWRSEVAFAERFVAEAPNLDIIGNGDEPIALRELLVHMIEEYARHNGHADFLRERIDGRVGQ</sequence>
<reference evidence="2" key="1">
    <citation type="journal article" date="2019" name="Int. J. Syst. Evol. Microbiol.">
        <title>The Global Catalogue of Microorganisms (GCM) 10K type strain sequencing project: providing services to taxonomists for standard genome sequencing and annotation.</title>
        <authorList>
            <consortium name="The Broad Institute Genomics Platform"/>
            <consortium name="The Broad Institute Genome Sequencing Center for Infectious Disease"/>
            <person name="Wu L."/>
            <person name="Ma J."/>
        </authorList>
    </citation>
    <scope>NUCLEOTIDE SEQUENCE [LARGE SCALE GENOMIC DNA]</scope>
    <source>
        <strain evidence="2">KCTC 42586</strain>
    </source>
</reference>
<comment type="caution">
    <text evidence="1">The sequence shown here is derived from an EMBL/GenBank/DDBJ whole genome shotgun (WGS) entry which is preliminary data.</text>
</comment>